<evidence type="ECO:0000256" key="2">
    <source>
        <dbReference type="ARBA" id="ARBA00008312"/>
    </source>
</evidence>
<dbReference type="HOGENOM" id="CLU_003827_3_0_6"/>
<evidence type="ECO:0000256" key="3">
    <source>
        <dbReference type="ARBA" id="ARBA00013223"/>
    </source>
</evidence>
<keyword evidence="8 11" id="KW-0560">Oxidoreductase</keyword>
<dbReference type="PANTHER" id="PTHR47878">
    <property type="entry name" value="OXIDOREDUCTASE FAD/NAD(P)-BINDING DOMAIN PROTEIN"/>
    <property type="match status" value="1"/>
</dbReference>
<evidence type="ECO:0000256" key="5">
    <source>
        <dbReference type="ARBA" id="ARBA00022741"/>
    </source>
</evidence>
<accession>L0DTC9</accession>
<dbReference type="Pfam" id="PF00175">
    <property type="entry name" value="NAD_binding_1"/>
    <property type="match status" value="1"/>
</dbReference>
<dbReference type="SUPFAM" id="SSF63380">
    <property type="entry name" value="Riboflavin synthase domain-like"/>
    <property type="match status" value="1"/>
</dbReference>
<keyword evidence="12" id="KW-1185">Reference proteome</keyword>
<keyword evidence="6" id="KW-0274">FAD</keyword>
<evidence type="ECO:0000256" key="7">
    <source>
        <dbReference type="ARBA" id="ARBA00022857"/>
    </source>
</evidence>
<dbReference type="InterPro" id="IPR001433">
    <property type="entry name" value="OxRdtase_FAD/NAD-bd"/>
</dbReference>
<evidence type="ECO:0000256" key="6">
    <source>
        <dbReference type="ARBA" id="ARBA00022827"/>
    </source>
</evidence>
<organism evidence="11 12">
    <name type="scientific">Thioalkalivibrio nitratireducens (strain DSM 14787 / UNIQEM 213 / ALEN2)</name>
    <dbReference type="NCBI Taxonomy" id="1255043"/>
    <lineage>
        <taxon>Bacteria</taxon>
        <taxon>Pseudomonadati</taxon>
        <taxon>Pseudomonadota</taxon>
        <taxon>Gammaproteobacteria</taxon>
        <taxon>Chromatiales</taxon>
        <taxon>Ectothiorhodospiraceae</taxon>
        <taxon>Thioalkalivibrio</taxon>
    </lineage>
</organism>
<evidence type="ECO:0000259" key="10">
    <source>
        <dbReference type="PROSITE" id="PS51384"/>
    </source>
</evidence>
<keyword evidence="4" id="KW-0285">Flavoprotein</keyword>
<dbReference type="PANTHER" id="PTHR47878:SF1">
    <property type="entry name" value="FLAVODOXIN_FERREDOXIN--NADP REDUCTASE"/>
    <property type="match status" value="1"/>
</dbReference>
<dbReference type="eggNOG" id="COG1018">
    <property type="taxonomic scope" value="Bacteria"/>
</dbReference>
<dbReference type="Gene3D" id="2.40.30.10">
    <property type="entry name" value="Translation factors"/>
    <property type="match status" value="1"/>
</dbReference>
<reference evidence="11" key="1">
    <citation type="submission" date="2015-12" db="EMBL/GenBank/DDBJ databases">
        <authorList>
            <person name="Tikhonova T.V."/>
            <person name="Pavlov A.R."/>
            <person name="Beletsky A.V."/>
            <person name="Mardanov A.V."/>
            <person name="Sorokin D.Y."/>
            <person name="Ravin N.V."/>
            <person name="Popov V.O."/>
        </authorList>
    </citation>
    <scope>NUCLEOTIDE SEQUENCE</scope>
    <source>
        <strain evidence="11">DSM 14787</strain>
    </source>
</reference>
<dbReference type="InterPro" id="IPR017938">
    <property type="entry name" value="Riboflavin_synthase-like_b-brl"/>
</dbReference>
<dbReference type="InterPro" id="IPR051930">
    <property type="entry name" value="FNR_type-1"/>
</dbReference>
<evidence type="ECO:0000256" key="4">
    <source>
        <dbReference type="ARBA" id="ARBA00022630"/>
    </source>
</evidence>
<dbReference type="InterPro" id="IPR033892">
    <property type="entry name" value="FNR_bac"/>
</dbReference>
<dbReference type="EC" id="1.18.1.2" evidence="3"/>
<dbReference type="InterPro" id="IPR017927">
    <property type="entry name" value="FAD-bd_FR_type"/>
</dbReference>
<dbReference type="PROSITE" id="PS51384">
    <property type="entry name" value="FAD_FR"/>
    <property type="match status" value="1"/>
</dbReference>
<evidence type="ECO:0000256" key="8">
    <source>
        <dbReference type="ARBA" id="ARBA00023002"/>
    </source>
</evidence>
<name>L0DTC9_THIND</name>
<dbReference type="CDD" id="cd06195">
    <property type="entry name" value="FNR1"/>
    <property type="match status" value="1"/>
</dbReference>
<dbReference type="OrthoDB" id="9784483at2"/>
<proteinExistence type="inferred from homology"/>
<dbReference type="GO" id="GO:0034599">
    <property type="term" value="P:cellular response to oxidative stress"/>
    <property type="evidence" value="ECO:0007669"/>
    <property type="project" value="TreeGrafter"/>
</dbReference>
<dbReference type="PATRIC" id="fig|1255043.3.peg.553"/>
<keyword evidence="5" id="KW-0547">Nucleotide-binding</keyword>
<feature type="domain" description="FAD-binding FR-type" evidence="10">
    <location>
        <begin position="2"/>
        <end position="101"/>
    </location>
</feature>
<evidence type="ECO:0000256" key="1">
    <source>
        <dbReference type="ARBA" id="ARBA00001974"/>
    </source>
</evidence>
<dbReference type="InterPro" id="IPR008333">
    <property type="entry name" value="Cbr1-like_FAD-bd_dom"/>
</dbReference>
<dbReference type="RefSeq" id="WP_015257403.1">
    <property type="nucleotide sequence ID" value="NC_019902.2"/>
</dbReference>
<dbReference type="Pfam" id="PF00970">
    <property type="entry name" value="FAD_binding_6"/>
    <property type="match status" value="1"/>
</dbReference>
<evidence type="ECO:0000256" key="9">
    <source>
        <dbReference type="ARBA" id="ARBA00047776"/>
    </source>
</evidence>
<dbReference type="EMBL" id="CP003989">
    <property type="protein sequence ID" value="AGA32250.1"/>
    <property type="molecule type" value="Genomic_DNA"/>
</dbReference>
<dbReference type="InterPro" id="IPR039261">
    <property type="entry name" value="FNR_nucleotide-bd"/>
</dbReference>
<sequence>MSGWVVGEVTKLTRWTDRTFSLCVDAEVEPFRAGQYNRLRLMVDGELVARPYSYVNPPGTRPLEFYLITVPGGPLSNRLIELAPGDTVELMPRSSGLFTLDAIPDAVDLWLLATGTGLGPFLSMLGTDEPWQRFGSIRLVHSVRHANELAYQETIAGFTLRDPERFRYVQMISREDRPGLLRARIPSALDDGQLEALAGLEIGADHSQVMICGSPDMVRDTQAVLRARGLQRLRRGMPGQVTVENYW</sequence>
<dbReference type="GO" id="GO:0004324">
    <property type="term" value="F:ferredoxin-NADP+ reductase activity"/>
    <property type="evidence" value="ECO:0007669"/>
    <property type="project" value="UniProtKB-EC"/>
</dbReference>
<dbReference type="Proteomes" id="UP000010809">
    <property type="component" value="Chromosome"/>
</dbReference>
<evidence type="ECO:0000313" key="11">
    <source>
        <dbReference type="EMBL" id="AGA32250.1"/>
    </source>
</evidence>
<dbReference type="STRING" id="1255043.TVNIR_0549"/>
<evidence type="ECO:0000313" key="12">
    <source>
        <dbReference type="Proteomes" id="UP000010809"/>
    </source>
</evidence>
<protein>
    <recommendedName>
        <fullName evidence="3">ferredoxin--NADP(+) reductase</fullName>
        <ecNumber evidence="3">1.18.1.2</ecNumber>
    </recommendedName>
</protein>
<dbReference type="AlphaFoldDB" id="L0DTC9"/>
<dbReference type="SUPFAM" id="SSF52343">
    <property type="entry name" value="Ferredoxin reductase-like, C-terminal NADP-linked domain"/>
    <property type="match status" value="1"/>
</dbReference>
<keyword evidence="7" id="KW-0521">NADP</keyword>
<dbReference type="GO" id="GO:0042167">
    <property type="term" value="P:heme catabolic process"/>
    <property type="evidence" value="ECO:0007669"/>
    <property type="project" value="TreeGrafter"/>
</dbReference>
<comment type="catalytic activity">
    <reaction evidence="9">
        <text>2 reduced [2Fe-2S]-[ferredoxin] + NADP(+) + H(+) = 2 oxidized [2Fe-2S]-[ferredoxin] + NADPH</text>
        <dbReference type="Rhea" id="RHEA:20125"/>
        <dbReference type="Rhea" id="RHEA-COMP:10000"/>
        <dbReference type="Rhea" id="RHEA-COMP:10001"/>
        <dbReference type="ChEBI" id="CHEBI:15378"/>
        <dbReference type="ChEBI" id="CHEBI:33737"/>
        <dbReference type="ChEBI" id="CHEBI:33738"/>
        <dbReference type="ChEBI" id="CHEBI:57783"/>
        <dbReference type="ChEBI" id="CHEBI:58349"/>
        <dbReference type="EC" id="1.18.1.2"/>
    </reaction>
</comment>
<gene>
    <name evidence="11" type="ordered locus">TVNIR_0549</name>
</gene>
<dbReference type="GO" id="GO:0000166">
    <property type="term" value="F:nucleotide binding"/>
    <property type="evidence" value="ECO:0007669"/>
    <property type="project" value="UniProtKB-KW"/>
</dbReference>
<dbReference type="KEGG" id="tni:TVNIR_0549"/>
<comment type="cofactor">
    <cofactor evidence="1">
        <name>FAD</name>
        <dbReference type="ChEBI" id="CHEBI:57692"/>
    </cofactor>
</comment>
<comment type="similarity">
    <text evidence="2">Belongs to the ferredoxin--NADP reductase type 1 family.</text>
</comment>
<dbReference type="Gene3D" id="3.40.50.80">
    <property type="entry name" value="Nucleotide-binding domain of ferredoxin-NADP reductase (FNR) module"/>
    <property type="match status" value="1"/>
</dbReference>